<dbReference type="GO" id="GO:0003918">
    <property type="term" value="F:DNA topoisomerase type II (double strand cut, ATP-hydrolyzing) activity"/>
    <property type="evidence" value="ECO:0007669"/>
    <property type="project" value="UniProtKB-EC"/>
</dbReference>
<keyword evidence="9" id="KW-0812">Transmembrane</keyword>
<keyword evidence="5" id="KW-0067">ATP-binding</keyword>
<dbReference type="GO" id="GO:0000819">
    <property type="term" value="P:sister chromatid segregation"/>
    <property type="evidence" value="ECO:0007669"/>
    <property type="project" value="TreeGrafter"/>
</dbReference>
<dbReference type="EC" id="5.6.2.2" evidence="3"/>
<dbReference type="GO" id="GO:0000712">
    <property type="term" value="P:resolution of meiotic recombination intermediates"/>
    <property type="evidence" value="ECO:0007669"/>
    <property type="project" value="TreeGrafter"/>
</dbReference>
<dbReference type="Gene3D" id="3.40.50.670">
    <property type="match status" value="1"/>
</dbReference>
<keyword evidence="8" id="KW-0413">Isomerase</keyword>
<dbReference type="PRINTS" id="PR00418">
    <property type="entry name" value="TPI2FAMILY"/>
</dbReference>
<dbReference type="InterPro" id="IPR013759">
    <property type="entry name" value="Topo_IIA_B_C"/>
</dbReference>
<comment type="catalytic activity">
    <reaction evidence="1">
        <text>ATP-dependent breakage, passage and rejoining of double-stranded DNA.</text>
        <dbReference type="EC" id="5.6.2.2"/>
    </reaction>
</comment>
<keyword evidence="9" id="KW-0472">Membrane</keyword>
<sequence length="121" mass="13837">WCRYSQFDYKIITSILLGSLVHASLIALSTLVVRPSAMVTLTELMKFQDHNASHIKGLLINFIHSEWPFLFKVPSFLVDFITPIIKATNNQSIAVKSFYLLPDYEAWKEQLGGNDISYMKP</sequence>
<dbReference type="GO" id="GO:0005524">
    <property type="term" value="F:ATP binding"/>
    <property type="evidence" value="ECO:0007669"/>
    <property type="project" value="UniProtKB-KW"/>
</dbReference>
<evidence type="ECO:0000256" key="3">
    <source>
        <dbReference type="ARBA" id="ARBA00012895"/>
    </source>
</evidence>
<dbReference type="EnsemblPlants" id="AET5Gv21168800.2">
    <property type="protein sequence ID" value="AET5Gv21168800.2"/>
    <property type="gene ID" value="AET5Gv21168800"/>
</dbReference>
<keyword evidence="4" id="KW-0547">Nucleotide-binding</keyword>
<dbReference type="Gramene" id="AET5Gv21168800.2">
    <property type="protein sequence ID" value="AET5Gv21168800.2"/>
    <property type="gene ID" value="AET5Gv21168800"/>
</dbReference>
<dbReference type="InterPro" id="IPR050634">
    <property type="entry name" value="DNA_Topoisomerase_II"/>
</dbReference>
<evidence type="ECO:0000256" key="5">
    <source>
        <dbReference type="ARBA" id="ARBA00022840"/>
    </source>
</evidence>
<reference evidence="11" key="1">
    <citation type="journal article" date="2014" name="Science">
        <title>Ancient hybridizations among the ancestral genomes of bread wheat.</title>
        <authorList>
            <consortium name="International Wheat Genome Sequencing Consortium,"/>
            <person name="Marcussen T."/>
            <person name="Sandve S.R."/>
            <person name="Heier L."/>
            <person name="Spannagl M."/>
            <person name="Pfeifer M."/>
            <person name="Jakobsen K.S."/>
            <person name="Wulff B.B."/>
            <person name="Steuernagel B."/>
            <person name="Mayer K.F."/>
            <person name="Olsen O.A."/>
        </authorList>
    </citation>
    <scope>NUCLEOTIDE SEQUENCE [LARGE SCALE GENOMIC DNA]</scope>
    <source>
        <strain evidence="11">cv. AL8/78</strain>
    </source>
</reference>
<evidence type="ECO:0000313" key="10">
    <source>
        <dbReference type="EnsemblPlants" id="AET5Gv21168800.2"/>
    </source>
</evidence>
<proteinExistence type="predicted"/>
<evidence type="ECO:0000256" key="6">
    <source>
        <dbReference type="ARBA" id="ARBA00023029"/>
    </source>
</evidence>
<comment type="cofactor">
    <cofactor evidence="2">
        <name>Mg(2+)</name>
        <dbReference type="ChEBI" id="CHEBI:18420"/>
    </cofactor>
</comment>
<reference evidence="10" key="5">
    <citation type="journal article" date="2021" name="G3 (Bethesda)">
        <title>Aegilops tauschii genome assembly Aet v5.0 features greater sequence contiguity and improved annotation.</title>
        <authorList>
            <person name="Wang L."/>
            <person name="Zhu T."/>
            <person name="Rodriguez J.C."/>
            <person name="Deal K.R."/>
            <person name="Dubcovsky J."/>
            <person name="McGuire P.E."/>
            <person name="Lux T."/>
            <person name="Spannagl M."/>
            <person name="Mayer K.F.X."/>
            <person name="Baldrich P."/>
            <person name="Meyers B.C."/>
            <person name="Huo N."/>
            <person name="Gu Y.Q."/>
            <person name="Zhou H."/>
            <person name="Devos K.M."/>
            <person name="Bennetzen J.L."/>
            <person name="Unver T."/>
            <person name="Budak H."/>
            <person name="Gulick P.J."/>
            <person name="Galiba G."/>
            <person name="Kalapos B."/>
            <person name="Nelson D.R."/>
            <person name="Li P."/>
            <person name="You F.M."/>
            <person name="Luo M.C."/>
            <person name="Dvorak J."/>
        </authorList>
    </citation>
    <scope>NUCLEOTIDE SEQUENCE [LARGE SCALE GENOMIC DNA]</scope>
    <source>
        <strain evidence="10">cv. AL8/78</strain>
    </source>
</reference>
<evidence type="ECO:0000256" key="9">
    <source>
        <dbReference type="SAM" id="Phobius"/>
    </source>
</evidence>
<dbReference type="GO" id="GO:0006265">
    <property type="term" value="P:DNA topological change"/>
    <property type="evidence" value="ECO:0007669"/>
    <property type="project" value="InterPro"/>
</dbReference>
<evidence type="ECO:0000256" key="8">
    <source>
        <dbReference type="ARBA" id="ARBA00023235"/>
    </source>
</evidence>
<protein>
    <recommendedName>
        <fullName evidence="3">DNA topoisomerase (ATP-hydrolyzing)</fullName>
        <ecNumber evidence="3">5.6.2.2</ecNumber>
    </recommendedName>
</protein>
<accession>A0A453MFZ0</accession>
<dbReference type="PANTHER" id="PTHR10169:SF38">
    <property type="entry name" value="DNA TOPOISOMERASE 2"/>
    <property type="match status" value="1"/>
</dbReference>
<evidence type="ECO:0000256" key="7">
    <source>
        <dbReference type="ARBA" id="ARBA00023125"/>
    </source>
</evidence>
<dbReference type="Gramene" id="AET5Gv21168800.6">
    <property type="protein sequence ID" value="AET5Gv21168800.6"/>
    <property type="gene ID" value="AET5Gv21168800"/>
</dbReference>
<dbReference type="GO" id="GO:0005634">
    <property type="term" value="C:nucleus"/>
    <property type="evidence" value="ECO:0007669"/>
    <property type="project" value="TreeGrafter"/>
</dbReference>
<keyword evidence="9" id="KW-1133">Transmembrane helix</keyword>
<evidence type="ECO:0000313" key="11">
    <source>
        <dbReference type="Proteomes" id="UP000015105"/>
    </source>
</evidence>
<dbReference type="PANTHER" id="PTHR10169">
    <property type="entry name" value="DNA TOPOISOMERASE/GYRASE"/>
    <property type="match status" value="1"/>
</dbReference>
<dbReference type="SUPFAM" id="SSF56719">
    <property type="entry name" value="Type II DNA topoisomerase"/>
    <property type="match status" value="1"/>
</dbReference>
<dbReference type="AlphaFoldDB" id="A0A453MFZ0"/>
<dbReference type="EnsemblPlants" id="AET5Gv21168800.6">
    <property type="protein sequence ID" value="AET5Gv21168800.6"/>
    <property type="gene ID" value="AET5Gv21168800"/>
</dbReference>
<keyword evidence="7" id="KW-0238">DNA-binding</keyword>
<feature type="transmembrane region" description="Helical" evidence="9">
    <location>
        <begin position="12"/>
        <end position="33"/>
    </location>
</feature>
<dbReference type="Proteomes" id="UP000015105">
    <property type="component" value="Chromosome 5D"/>
</dbReference>
<keyword evidence="11" id="KW-1185">Reference proteome</keyword>
<dbReference type="PRINTS" id="PR01158">
    <property type="entry name" value="TOPISMRASEII"/>
</dbReference>
<evidence type="ECO:0000256" key="4">
    <source>
        <dbReference type="ARBA" id="ARBA00022741"/>
    </source>
</evidence>
<dbReference type="InterPro" id="IPR013760">
    <property type="entry name" value="Topo_IIA-like_dom_sf"/>
</dbReference>
<keyword evidence="6" id="KW-0799">Topoisomerase</keyword>
<evidence type="ECO:0000256" key="1">
    <source>
        <dbReference type="ARBA" id="ARBA00000185"/>
    </source>
</evidence>
<organism evidence="10 11">
    <name type="scientific">Aegilops tauschii subsp. strangulata</name>
    <name type="common">Goatgrass</name>
    <dbReference type="NCBI Taxonomy" id="200361"/>
    <lineage>
        <taxon>Eukaryota</taxon>
        <taxon>Viridiplantae</taxon>
        <taxon>Streptophyta</taxon>
        <taxon>Embryophyta</taxon>
        <taxon>Tracheophyta</taxon>
        <taxon>Spermatophyta</taxon>
        <taxon>Magnoliopsida</taxon>
        <taxon>Liliopsida</taxon>
        <taxon>Poales</taxon>
        <taxon>Poaceae</taxon>
        <taxon>BOP clade</taxon>
        <taxon>Pooideae</taxon>
        <taxon>Triticodae</taxon>
        <taxon>Triticeae</taxon>
        <taxon>Triticinae</taxon>
        <taxon>Aegilops</taxon>
    </lineage>
</organism>
<reference evidence="11" key="2">
    <citation type="journal article" date="2017" name="Nat. Plants">
        <title>The Aegilops tauschii genome reveals multiple impacts of transposons.</title>
        <authorList>
            <person name="Zhao G."/>
            <person name="Zou C."/>
            <person name="Li K."/>
            <person name="Wang K."/>
            <person name="Li T."/>
            <person name="Gao L."/>
            <person name="Zhang X."/>
            <person name="Wang H."/>
            <person name="Yang Z."/>
            <person name="Liu X."/>
            <person name="Jiang W."/>
            <person name="Mao L."/>
            <person name="Kong X."/>
            <person name="Jiao Y."/>
            <person name="Jia J."/>
        </authorList>
    </citation>
    <scope>NUCLEOTIDE SEQUENCE [LARGE SCALE GENOMIC DNA]</scope>
    <source>
        <strain evidence="11">cv. AL8/78</strain>
    </source>
</reference>
<name>A0A453MFZ0_AEGTS</name>
<dbReference type="InterPro" id="IPR001154">
    <property type="entry name" value="TopoII_euk"/>
</dbReference>
<evidence type="ECO:0000256" key="2">
    <source>
        <dbReference type="ARBA" id="ARBA00001946"/>
    </source>
</evidence>
<dbReference type="GO" id="GO:0003677">
    <property type="term" value="F:DNA binding"/>
    <property type="evidence" value="ECO:0007669"/>
    <property type="project" value="UniProtKB-KW"/>
</dbReference>
<reference evidence="10" key="3">
    <citation type="journal article" date="2017" name="Nature">
        <title>Genome sequence of the progenitor of the wheat D genome Aegilops tauschii.</title>
        <authorList>
            <person name="Luo M.C."/>
            <person name="Gu Y.Q."/>
            <person name="Puiu D."/>
            <person name="Wang H."/>
            <person name="Twardziok S.O."/>
            <person name="Deal K.R."/>
            <person name="Huo N."/>
            <person name="Zhu T."/>
            <person name="Wang L."/>
            <person name="Wang Y."/>
            <person name="McGuire P.E."/>
            <person name="Liu S."/>
            <person name="Long H."/>
            <person name="Ramasamy R.K."/>
            <person name="Rodriguez J.C."/>
            <person name="Van S.L."/>
            <person name="Yuan L."/>
            <person name="Wang Z."/>
            <person name="Xia Z."/>
            <person name="Xiao L."/>
            <person name="Anderson O.D."/>
            <person name="Ouyang S."/>
            <person name="Liang Y."/>
            <person name="Zimin A.V."/>
            <person name="Pertea G."/>
            <person name="Qi P."/>
            <person name="Bennetzen J.L."/>
            <person name="Dai X."/>
            <person name="Dawson M.W."/>
            <person name="Muller H.G."/>
            <person name="Kugler K."/>
            <person name="Rivarola-Duarte L."/>
            <person name="Spannagl M."/>
            <person name="Mayer K.F.X."/>
            <person name="Lu F.H."/>
            <person name="Bevan M.W."/>
            <person name="Leroy P."/>
            <person name="Li P."/>
            <person name="You F.M."/>
            <person name="Sun Q."/>
            <person name="Liu Z."/>
            <person name="Lyons E."/>
            <person name="Wicker T."/>
            <person name="Salzberg S.L."/>
            <person name="Devos K.M."/>
            <person name="Dvorak J."/>
        </authorList>
    </citation>
    <scope>NUCLEOTIDE SEQUENCE [LARGE SCALE GENOMIC DNA]</scope>
    <source>
        <strain evidence="10">cv. AL8/78</strain>
    </source>
</reference>
<reference evidence="10" key="4">
    <citation type="submission" date="2019-03" db="UniProtKB">
        <authorList>
            <consortium name="EnsemblPlants"/>
        </authorList>
    </citation>
    <scope>IDENTIFICATION</scope>
</reference>